<keyword evidence="5" id="KW-1185">Reference proteome</keyword>
<name>A0A9X6NDC7_HYPEX</name>
<feature type="signal peptide" evidence="3">
    <location>
        <begin position="1"/>
        <end position="29"/>
    </location>
</feature>
<feature type="region of interest" description="Disordered" evidence="1">
    <location>
        <begin position="182"/>
        <end position="215"/>
    </location>
</feature>
<dbReference type="AlphaFoldDB" id="A0A9X6NDC7"/>
<reference evidence="5" key="1">
    <citation type="submission" date="2017-01" db="EMBL/GenBank/DDBJ databases">
        <title>Comparative genomics of anhydrobiosis in the tardigrade Hypsibius dujardini.</title>
        <authorList>
            <person name="Yoshida Y."/>
            <person name="Koutsovoulos G."/>
            <person name="Laetsch D."/>
            <person name="Stevens L."/>
            <person name="Kumar S."/>
            <person name="Horikawa D."/>
            <person name="Ishino K."/>
            <person name="Komine S."/>
            <person name="Tomita M."/>
            <person name="Blaxter M."/>
            <person name="Arakawa K."/>
        </authorList>
    </citation>
    <scope>NUCLEOTIDE SEQUENCE [LARGE SCALE GENOMIC DNA]</scope>
    <source>
        <strain evidence="5">Z151</strain>
    </source>
</reference>
<gene>
    <name evidence="4" type="ORF">BV898_15602</name>
</gene>
<feature type="transmembrane region" description="Helical" evidence="2">
    <location>
        <begin position="228"/>
        <end position="247"/>
    </location>
</feature>
<protein>
    <recommendedName>
        <fullName evidence="6">Transmembrane protein</fullName>
    </recommendedName>
</protein>
<sequence>MGPFNHSRNNAALMIVLLLLAGLPFKSVARLSSLAEERQTVTGCPSVGFCSLRRPATPGGTCTETPWQLHRSLEGSKRFSLCSPVDLHEPLELDALCQSGCEFHFREAGWENARLVESNKLGTVNVAQIPSEDGDPGHPARLELLHLQKFEHDTYISCCRTSGGGGEDCTAELCFYVVGAEDHGGKHPKKPEKTAAVFPETTNSNDESTGQNDGNAGGRVNLVQWDNAGFIVAGIIIAVNVFFWVRLPRAAQLFRMITTTVNVENPKTHC</sequence>
<feature type="chain" id="PRO_5040935532" description="Transmembrane protein" evidence="3">
    <location>
        <begin position="30"/>
        <end position="270"/>
    </location>
</feature>
<comment type="caution">
    <text evidence="4">The sequence shown here is derived from an EMBL/GenBank/DDBJ whole genome shotgun (WGS) entry which is preliminary data.</text>
</comment>
<evidence type="ECO:0000313" key="5">
    <source>
        <dbReference type="Proteomes" id="UP000192578"/>
    </source>
</evidence>
<accession>A0A9X6NDC7</accession>
<organism evidence="4 5">
    <name type="scientific">Hypsibius exemplaris</name>
    <name type="common">Freshwater tardigrade</name>
    <dbReference type="NCBI Taxonomy" id="2072580"/>
    <lineage>
        <taxon>Eukaryota</taxon>
        <taxon>Metazoa</taxon>
        <taxon>Ecdysozoa</taxon>
        <taxon>Tardigrada</taxon>
        <taxon>Eutardigrada</taxon>
        <taxon>Parachela</taxon>
        <taxon>Hypsibioidea</taxon>
        <taxon>Hypsibiidae</taxon>
        <taxon>Hypsibius</taxon>
    </lineage>
</organism>
<dbReference type="Proteomes" id="UP000192578">
    <property type="component" value="Unassembled WGS sequence"/>
</dbReference>
<dbReference type="EMBL" id="MTYJ01000214">
    <property type="protein sequence ID" value="OWA51103.1"/>
    <property type="molecule type" value="Genomic_DNA"/>
</dbReference>
<keyword evidence="2" id="KW-1133">Transmembrane helix</keyword>
<proteinExistence type="predicted"/>
<evidence type="ECO:0008006" key="6">
    <source>
        <dbReference type="Google" id="ProtNLM"/>
    </source>
</evidence>
<evidence type="ECO:0000256" key="2">
    <source>
        <dbReference type="SAM" id="Phobius"/>
    </source>
</evidence>
<feature type="compositionally biased region" description="Polar residues" evidence="1">
    <location>
        <begin position="200"/>
        <end position="214"/>
    </location>
</feature>
<keyword evidence="2" id="KW-0472">Membrane</keyword>
<evidence type="ECO:0000256" key="3">
    <source>
        <dbReference type="SAM" id="SignalP"/>
    </source>
</evidence>
<evidence type="ECO:0000256" key="1">
    <source>
        <dbReference type="SAM" id="MobiDB-lite"/>
    </source>
</evidence>
<keyword evidence="2" id="KW-0812">Transmembrane</keyword>
<evidence type="ECO:0000313" key="4">
    <source>
        <dbReference type="EMBL" id="OWA51103.1"/>
    </source>
</evidence>
<keyword evidence="3" id="KW-0732">Signal</keyword>